<feature type="non-terminal residue" evidence="2">
    <location>
        <position position="1"/>
    </location>
</feature>
<reference evidence="2" key="1">
    <citation type="submission" date="2020-08" db="EMBL/GenBank/DDBJ databases">
        <title>Genome sequencing and assembly of the red palm weevil Rhynchophorus ferrugineus.</title>
        <authorList>
            <person name="Dias G.B."/>
            <person name="Bergman C.M."/>
            <person name="Manee M."/>
        </authorList>
    </citation>
    <scope>NUCLEOTIDE SEQUENCE</scope>
    <source>
        <strain evidence="2">AA-2017</strain>
        <tissue evidence="2">Whole larva</tissue>
    </source>
</reference>
<organism evidence="2 3">
    <name type="scientific">Rhynchophorus ferrugineus</name>
    <name type="common">Red palm weevil</name>
    <name type="synonym">Curculio ferrugineus</name>
    <dbReference type="NCBI Taxonomy" id="354439"/>
    <lineage>
        <taxon>Eukaryota</taxon>
        <taxon>Metazoa</taxon>
        <taxon>Ecdysozoa</taxon>
        <taxon>Arthropoda</taxon>
        <taxon>Hexapoda</taxon>
        <taxon>Insecta</taxon>
        <taxon>Pterygota</taxon>
        <taxon>Neoptera</taxon>
        <taxon>Endopterygota</taxon>
        <taxon>Coleoptera</taxon>
        <taxon>Polyphaga</taxon>
        <taxon>Cucujiformia</taxon>
        <taxon>Curculionidae</taxon>
        <taxon>Dryophthorinae</taxon>
        <taxon>Rhynchophorus</taxon>
    </lineage>
</organism>
<evidence type="ECO:0000313" key="2">
    <source>
        <dbReference type="EMBL" id="KAF7263573.1"/>
    </source>
</evidence>
<evidence type="ECO:0000313" key="3">
    <source>
        <dbReference type="Proteomes" id="UP000625711"/>
    </source>
</evidence>
<sequence>MVQITYNVRSDTSHTDPPSVRARRLSPDKSALSPPPPFAASSQKRKQIIESILCAIPVTPDYKSSIPLQVRAASKSRPDLWSQSLSEDLHRIIHRGRATVRPRDLLRRYGGRGGTS</sequence>
<keyword evidence="3" id="KW-1185">Reference proteome</keyword>
<dbReference type="AlphaFoldDB" id="A0A834HKW2"/>
<proteinExistence type="predicted"/>
<evidence type="ECO:0000256" key="1">
    <source>
        <dbReference type="SAM" id="MobiDB-lite"/>
    </source>
</evidence>
<protein>
    <submittedName>
        <fullName evidence="2">Uncharacterized protein</fullName>
    </submittedName>
</protein>
<name>A0A834HKW2_RHYFE</name>
<dbReference type="EMBL" id="JAACXV010020752">
    <property type="protein sequence ID" value="KAF7263573.1"/>
    <property type="molecule type" value="Genomic_DNA"/>
</dbReference>
<comment type="caution">
    <text evidence="2">The sequence shown here is derived from an EMBL/GenBank/DDBJ whole genome shotgun (WGS) entry which is preliminary data.</text>
</comment>
<accession>A0A834HKW2</accession>
<feature type="region of interest" description="Disordered" evidence="1">
    <location>
        <begin position="1"/>
        <end position="44"/>
    </location>
</feature>
<feature type="compositionally biased region" description="Polar residues" evidence="1">
    <location>
        <begin position="1"/>
        <end position="10"/>
    </location>
</feature>
<dbReference type="Proteomes" id="UP000625711">
    <property type="component" value="Unassembled WGS sequence"/>
</dbReference>
<gene>
    <name evidence="2" type="ORF">GWI33_001858</name>
</gene>